<keyword evidence="2" id="KW-1185">Reference proteome</keyword>
<sequence length="82" mass="8952">MHEYTGGNLALRRMIAEVNSARPNAPVVDGPPGRRRSDRARLRATLAGALRRTAAWLDPPCATTQTVSLAVAGPRGEQRERY</sequence>
<accession>A0ABW5VY04</accession>
<organism evidence="1 2">
    <name type="scientific">Promicromonospora vindobonensis</name>
    <dbReference type="NCBI Taxonomy" id="195748"/>
    <lineage>
        <taxon>Bacteria</taxon>
        <taxon>Bacillati</taxon>
        <taxon>Actinomycetota</taxon>
        <taxon>Actinomycetes</taxon>
        <taxon>Micrococcales</taxon>
        <taxon>Promicromonosporaceae</taxon>
        <taxon>Promicromonospora</taxon>
    </lineage>
</organism>
<dbReference type="EMBL" id="JBHUOG010000002">
    <property type="protein sequence ID" value="MFD2795876.1"/>
    <property type="molecule type" value="Genomic_DNA"/>
</dbReference>
<reference evidence="2" key="1">
    <citation type="journal article" date="2019" name="Int. J. Syst. Evol. Microbiol.">
        <title>The Global Catalogue of Microorganisms (GCM) 10K type strain sequencing project: providing services to taxonomists for standard genome sequencing and annotation.</title>
        <authorList>
            <consortium name="The Broad Institute Genomics Platform"/>
            <consortium name="The Broad Institute Genome Sequencing Center for Infectious Disease"/>
            <person name="Wu L."/>
            <person name="Ma J."/>
        </authorList>
    </citation>
    <scope>NUCLEOTIDE SEQUENCE [LARGE SCALE GENOMIC DNA]</scope>
    <source>
        <strain evidence="2">CCM 7044</strain>
    </source>
</reference>
<dbReference type="Proteomes" id="UP001597479">
    <property type="component" value="Unassembled WGS sequence"/>
</dbReference>
<proteinExistence type="predicted"/>
<name>A0ABW5VY04_9MICO</name>
<evidence type="ECO:0000313" key="1">
    <source>
        <dbReference type="EMBL" id="MFD2795876.1"/>
    </source>
</evidence>
<gene>
    <name evidence="1" type="ORF">ACFS27_20105</name>
</gene>
<comment type="caution">
    <text evidence="1">The sequence shown here is derived from an EMBL/GenBank/DDBJ whole genome shotgun (WGS) entry which is preliminary data.</text>
</comment>
<protein>
    <submittedName>
        <fullName evidence="1">Uncharacterized protein</fullName>
    </submittedName>
</protein>
<evidence type="ECO:0000313" key="2">
    <source>
        <dbReference type="Proteomes" id="UP001597479"/>
    </source>
</evidence>
<dbReference type="RefSeq" id="WP_377186483.1">
    <property type="nucleotide sequence ID" value="NZ_JBHUOG010000002.1"/>
</dbReference>